<feature type="compositionally biased region" description="Low complexity" evidence="11">
    <location>
        <begin position="164"/>
        <end position="179"/>
    </location>
</feature>
<feature type="compositionally biased region" description="Pro residues" evidence="11">
    <location>
        <begin position="180"/>
        <end position="196"/>
    </location>
</feature>
<name>A0AAJ6QR64_9ACAR</name>
<evidence type="ECO:0000256" key="6">
    <source>
        <dbReference type="ARBA" id="ARBA00022553"/>
    </source>
</evidence>
<evidence type="ECO:0000256" key="4">
    <source>
        <dbReference type="ARBA" id="ARBA00022443"/>
    </source>
</evidence>
<dbReference type="Pfam" id="PF07815">
    <property type="entry name" value="Abi_HHR"/>
    <property type="match status" value="1"/>
</dbReference>
<dbReference type="GO" id="GO:0098858">
    <property type="term" value="C:actin-based cell projection"/>
    <property type="evidence" value="ECO:0007669"/>
    <property type="project" value="TreeGrafter"/>
</dbReference>
<organism evidence="13 14">
    <name type="scientific">Galendromus occidentalis</name>
    <name type="common">western predatory mite</name>
    <dbReference type="NCBI Taxonomy" id="34638"/>
    <lineage>
        <taxon>Eukaryota</taxon>
        <taxon>Metazoa</taxon>
        <taxon>Ecdysozoa</taxon>
        <taxon>Arthropoda</taxon>
        <taxon>Chelicerata</taxon>
        <taxon>Arachnida</taxon>
        <taxon>Acari</taxon>
        <taxon>Parasitiformes</taxon>
        <taxon>Mesostigmata</taxon>
        <taxon>Gamasina</taxon>
        <taxon>Phytoseioidea</taxon>
        <taxon>Phytoseiidae</taxon>
        <taxon>Typhlodrominae</taxon>
        <taxon>Galendromus</taxon>
    </lineage>
</organism>
<dbReference type="SUPFAM" id="SSF50044">
    <property type="entry name" value="SH3-domain"/>
    <property type="match status" value="1"/>
</dbReference>
<feature type="region of interest" description="Disordered" evidence="11">
    <location>
        <begin position="299"/>
        <end position="391"/>
    </location>
</feature>
<keyword evidence="13" id="KW-1185">Reference proteome</keyword>
<protein>
    <submittedName>
        <fullName evidence="14">Abl interactor 2</fullName>
    </submittedName>
</protein>
<evidence type="ECO:0000256" key="7">
    <source>
        <dbReference type="ARBA" id="ARBA00023054"/>
    </source>
</evidence>
<dbReference type="PROSITE" id="PS50002">
    <property type="entry name" value="SH3"/>
    <property type="match status" value="1"/>
</dbReference>
<dbReference type="KEGG" id="goe:100899069"/>
<dbReference type="Gene3D" id="6.10.140.1620">
    <property type="match status" value="1"/>
</dbReference>
<dbReference type="GO" id="GO:0001764">
    <property type="term" value="P:neuron migration"/>
    <property type="evidence" value="ECO:0007669"/>
    <property type="project" value="TreeGrafter"/>
</dbReference>
<evidence type="ECO:0000256" key="9">
    <source>
        <dbReference type="ARBA" id="ARBA00023273"/>
    </source>
</evidence>
<keyword evidence="5" id="KW-0963">Cytoplasm</keyword>
<dbReference type="PRINTS" id="PR00499">
    <property type="entry name" value="P67PHOX"/>
</dbReference>
<evidence type="ECO:0000256" key="1">
    <source>
        <dbReference type="ARBA" id="ARBA00004245"/>
    </source>
</evidence>
<dbReference type="InterPro" id="IPR012849">
    <property type="entry name" value="Abl-interactor_HHR_dom"/>
</dbReference>
<evidence type="ECO:0000256" key="2">
    <source>
        <dbReference type="ARBA" id="ARBA00004510"/>
    </source>
</evidence>
<dbReference type="PANTHER" id="PTHR10460">
    <property type="entry name" value="ABL INTERACTOR FAMILY MEMBER"/>
    <property type="match status" value="1"/>
</dbReference>
<sequence length="455" mass="49760">MMEELQTLMSQDIPEGRQSIKDSHTNLEKVAEYCEANYFQADNKTQALEESKRYTTQSLASVAYQINTLAFNLLHLLDLHTANLSSVESQVNHIAQTVSIHKEKVARREIGVLTTNKNTIRQHKILAPANQEKPIKYVRKPIDYSILDGVGHASRHQMAAINYSQTAPRPRRSSSSSVPGPGPAGPAPTQKPPTPPTQQMSQMSMGQMNVSGGTLRRVDYRTPPAIAPPQLPNTYATNYPMAVQNVRRNNSSCSTLPAPVHTSHMMHQQPQQMAHYRQGMMVSGAHQAQPMEAGMSMSGHLSSIQNHHNPHHHISDPVNTQESLPAPPPTMMAHAPQSNVISPPPVPSSAHSSGNVSPPLPPPPEELSSPTPPPPPSSSSDTSKNRVSTEPAWAPTSFLEKVVAVYDYQADKADELSFSENAIIYVIKKNDDGWYEGVMNGVQGLFPGNYVEPSV</sequence>
<evidence type="ECO:0000256" key="10">
    <source>
        <dbReference type="PROSITE-ProRule" id="PRU00192"/>
    </source>
</evidence>
<evidence type="ECO:0000256" key="11">
    <source>
        <dbReference type="SAM" id="MobiDB-lite"/>
    </source>
</evidence>
<dbReference type="InterPro" id="IPR028457">
    <property type="entry name" value="ABI"/>
</dbReference>
<evidence type="ECO:0000259" key="12">
    <source>
        <dbReference type="PROSITE" id="PS50002"/>
    </source>
</evidence>
<evidence type="ECO:0000313" key="14">
    <source>
        <dbReference type="RefSeq" id="XP_003741034.1"/>
    </source>
</evidence>
<dbReference type="FunFam" id="2.30.30.40:FF:000002">
    <property type="entry name" value="abl interactor 1 isoform X1"/>
    <property type="match status" value="1"/>
</dbReference>
<evidence type="ECO:0000256" key="8">
    <source>
        <dbReference type="ARBA" id="ARBA00023212"/>
    </source>
</evidence>
<dbReference type="PRINTS" id="PR00452">
    <property type="entry name" value="SH3DOMAIN"/>
</dbReference>
<dbReference type="InterPro" id="IPR036028">
    <property type="entry name" value="SH3-like_dom_sf"/>
</dbReference>
<feature type="domain" description="SH3" evidence="12">
    <location>
        <begin position="397"/>
        <end position="455"/>
    </location>
</feature>
<comment type="similarity">
    <text evidence="3">Belongs to the ABI family.</text>
</comment>
<feature type="compositionally biased region" description="Pro residues" evidence="11">
    <location>
        <begin position="358"/>
        <end position="377"/>
    </location>
</feature>
<accession>A0AAJ6QR64</accession>
<evidence type="ECO:0000256" key="3">
    <source>
        <dbReference type="ARBA" id="ARBA00010020"/>
    </source>
</evidence>
<dbReference type="GeneID" id="100899069"/>
<keyword evidence="9" id="KW-0966">Cell projection</keyword>
<feature type="compositionally biased region" description="Low complexity" evidence="11">
    <location>
        <begin position="331"/>
        <end position="341"/>
    </location>
</feature>
<keyword evidence="4 10" id="KW-0728">SH3 domain</keyword>
<dbReference type="GO" id="GO:0005856">
    <property type="term" value="C:cytoskeleton"/>
    <property type="evidence" value="ECO:0007669"/>
    <property type="project" value="UniProtKB-SubCell"/>
</dbReference>
<dbReference type="RefSeq" id="XP_003741034.1">
    <property type="nucleotide sequence ID" value="XM_003740986.3"/>
</dbReference>
<evidence type="ECO:0000256" key="5">
    <source>
        <dbReference type="ARBA" id="ARBA00022490"/>
    </source>
</evidence>
<dbReference type="SMART" id="SM00326">
    <property type="entry name" value="SH3"/>
    <property type="match status" value="1"/>
</dbReference>
<dbReference type="CTD" id="41718"/>
<dbReference type="Pfam" id="PF14604">
    <property type="entry name" value="SH3_9"/>
    <property type="match status" value="1"/>
</dbReference>
<comment type="subcellular location">
    <subcellularLocation>
        <location evidence="2">Cell projection</location>
        <location evidence="2">Lamellipodium</location>
    </subcellularLocation>
    <subcellularLocation>
        <location evidence="1">Cytoplasm</location>
        <location evidence="1">Cytoskeleton</location>
    </subcellularLocation>
</comment>
<keyword evidence="6" id="KW-0597">Phosphoprotein</keyword>
<keyword evidence="8" id="KW-0206">Cytoskeleton</keyword>
<dbReference type="GO" id="GO:0030027">
    <property type="term" value="C:lamellipodium"/>
    <property type="evidence" value="ECO:0007669"/>
    <property type="project" value="UniProtKB-SubCell"/>
</dbReference>
<dbReference type="CDD" id="cd11826">
    <property type="entry name" value="SH3_Abi"/>
    <property type="match status" value="1"/>
</dbReference>
<dbReference type="Gene3D" id="2.30.30.40">
    <property type="entry name" value="SH3 Domains"/>
    <property type="match status" value="1"/>
</dbReference>
<dbReference type="InterPro" id="IPR028455">
    <property type="entry name" value="ABI3_SH3"/>
</dbReference>
<proteinExistence type="inferred from homology"/>
<keyword evidence="7" id="KW-0175">Coiled coil</keyword>
<feature type="region of interest" description="Disordered" evidence="11">
    <location>
        <begin position="163"/>
        <end position="203"/>
    </location>
</feature>
<gene>
    <name evidence="14" type="primary">LOC100899069</name>
</gene>
<dbReference type="AlphaFoldDB" id="A0AAJ6QR64"/>
<reference evidence="14" key="1">
    <citation type="submission" date="2025-08" db="UniProtKB">
        <authorList>
            <consortium name="RefSeq"/>
        </authorList>
    </citation>
    <scope>IDENTIFICATION</scope>
</reference>
<dbReference type="GO" id="GO:0031209">
    <property type="term" value="C:SCAR complex"/>
    <property type="evidence" value="ECO:0007669"/>
    <property type="project" value="TreeGrafter"/>
</dbReference>
<evidence type="ECO:0000313" key="13">
    <source>
        <dbReference type="Proteomes" id="UP000694867"/>
    </source>
</evidence>
<dbReference type="GO" id="GO:0035591">
    <property type="term" value="F:signaling adaptor activity"/>
    <property type="evidence" value="ECO:0007669"/>
    <property type="project" value="TreeGrafter"/>
</dbReference>
<dbReference type="InterPro" id="IPR001452">
    <property type="entry name" value="SH3_domain"/>
</dbReference>
<dbReference type="Proteomes" id="UP000694867">
    <property type="component" value="Unplaced"/>
</dbReference>
<dbReference type="PANTHER" id="PTHR10460:SF0">
    <property type="entry name" value="ABELSON INTERACTING PROTEIN, ISOFORM D"/>
    <property type="match status" value="1"/>
</dbReference>
<dbReference type="GO" id="GO:0017124">
    <property type="term" value="F:SH3 domain binding"/>
    <property type="evidence" value="ECO:0007669"/>
    <property type="project" value="TreeGrafter"/>
</dbReference>